<organism evidence="1 2">
    <name type="scientific">Filibacter tadaridae</name>
    <dbReference type="NCBI Taxonomy" id="2483811"/>
    <lineage>
        <taxon>Bacteria</taxon>
        <taxon>Bacillati</taxon>
        <taxon>Bacillota</taxon>
        <taxon>Bacilli</taxon>
        <taxon>Bacillales</taxon>
        <taxon>Caryophanaceae</taxon>
        <taxon>Filibacter</taxon>
    </lineage>
</organism>
<evidence type="ECO:0000313" key="2">
    <source>
        <dbReference type="Proteomes" id="UP000270468"/>
    </source>
</evidence>
<reference evidence="1 2" key="1">
    <citation type="submission" date="2018-11" db="EMBL/GenBank/DDBJ databases">
        <authorList>
            <person name="Criscuolo A."/>
        </authorList>
    </citation>
    <scope>NUCLEOTIDE SEQUENCE [LARGE SCALE GENOMIC DNA]</scope>
    <source>
        <strain evidence="1">ATB-66</strain>
    </source>
</reference>
<proteinExistence type="predicted"/>
<dbReference type="Proteomes" id="UP000270468">
    <property type="component" value="Unassembled WGS sequence"/>
</dbReference>
<evidence type="ECO:0000313" key="1">
    <source>
        <dbReference type="EMBL" id="VDC28964.1"/>
    </source>
</evidence>
<name>A0A3P5X477_9BACL</name>
<protein>
    <submittedName>
        <fullName evidence="1">Uncharacterized protein</fullName>
    </submittedName>
</protein>
<dbReference type="EMBL" id="UXAV01000042">
    <property type="protein sequence ID" value="VDC28964.1"/>
    <property type="molecule type" value="Genomic_DNA"/>
</dbReference>
<accession>A0A3P5X477</accession>
<dbReference type="AlphaFoldDB" id="A0A3P5X477"/>
<gene>
    <name evidence="1" type="ORF">FILTAD_01925</name>
</gene>
<keyword evidence="2" id="KW-1185">Reference proteome</keyword>
<sequence>MKKIVRNPAAMISSKKIGQTKLLELTLAALCKYTNHNSTTKWKILEL</sequence>